<keyword evidence="2" id="KW-0805">Transcription regulation</keyword>
<organism evidence="8 9">
    <name type="scientific">Rehmannia glutinosa</name>
    <name type="common">Chinese foxglove</name>
    <dbReference type="NCBI Taxonomy" id="99300"/>
    <lineage>
        <taxon>Eukaryota</taxon>
        <taxon>Viridiplantae</taxon>
        <taxon>Streptophyta</taxon>
        <taxon>Embryophyta</taxon>
        <taxon>Tracheophyta</taxon>
        <taxon>Spermatophyta</taxon>
        <taxon>Magnoliopsida</taxon>
        <taxon>eudicotyledons</taxon>
        <taxon>Gunneridae</taxon>
        <taxon>Pentapetalae</taxon>
        <taxon>asterids</taxon>
        <taxon>lamiids</taxon>
        <taxon>Lamiales</taxon>
        <taxon>Orobanchaceae</taxon>
        <taxon>Rehmannieae</taxon>
        <taxon>Rehmannia</taxon>
    </lineage>
</organism>
<keyword evidence="9" id="KW-1185">Reference proteome</keyword>
<feature type="compositionally biased region" description="Low complexity" evidence="6">
    <location>
        <begin position="137"/>
        <end position="146"/>
    </location>
</feature>
<sequence>MLDLNIDFGFSVDSASCEDETDEKAVNTADADSVTSTTTGNVAVSVATDELDCNSSTRRNSISTLNFSILHENVIGIEDDVNNGVDNNRNELQLFPVDALSSAPVASRAEYCLNLPMPEFSCGAGVNLGIFNAQVPSNNQVQQQPAKKSRRGPRSRSSQYRGVTFYRRTGRWESHIWDCGKQVYLGGFDTAHAAARAYDRAAVKFRGVDADINFNISDYEEDMRQMNNLTKEEFVQILRRHSNGMPRGSSKYRGINAHKFGQWEARTGQSLGEKVYDKATVVYNQGESLTNFDPSNYKREMITTATDGGSDRSLDLNLGISLASYGPQRNYTTKALHFPYASNESPDGKTVKVQNSSPSSYGLVMTTKYAPMVGGIYSGFAPNSKVDEANEKRRSYCILSLDSHL</sequence>
<evidence type="ECO:0000256" key="4">
    <source>
        <dbReference type="ARBA" id="ARBA00023163"/>
    </source>
</evidence>
<dbReference type="InterPro" id="IPR001471">
    <property type="entry name" value="AP2/ERF_dom"/>
</dbReference>
<comment type="subcellular location">
    <subcellularLocation>
        <location evidence="1">Nucleus</location>
    </subcellularLocation>
</comment>
<keyword evidence="5" id="KW-0539">Nucleus</keyword>
<dbReference type="SUPFAM" id="SSF54171">
    <property type="entry name" value="DNA-binding domain"/>
    <property type="match status" value="1"/>
</dbReference>
<accession>A0ABR0WB75</accession>
<evidence type="ECO:0000256" key="5">
    <source>
        <dbReference type="ARBA" id="ARBA00023242"/>
    </source>
</evidence>
<reference evidence="8 9" key="1">
    <citation type="journal article" date="2021" name="Comput. Struct. Biotechnol. J.">
        <title>De novo genome assembly of the potent medicinal plant Rehmannia glutinosa using nanopore technology.</title>
        <authorList>
            <person name="Ma L."/>
            <person name="Dong C."/>
            <person name="Song C."/>
            <person name="Wang X."/>
            <person name="Zheng X."/>
            <person name="Niu Y."/>
            <person name="Chen S."/>
            <person name="Feng W."/>
        </authorList>
    </citation>
    <scope>NUCLEOTIDE SEQUENCE [LARGE SCALE GENOMIC DNA]</scope>
    <source>
        <strain evidence="8">DH-2019</strain>
    </source>
</reference>
<evidence type="ECO:0000259" key="7">
    <source>
        <dbReference type="PROSITE" id="PS51032"/>
    </source>
</evidence>
<dbReference type="PROSITE" id="PS51032">
    <property type="entry name" value="AP2_ERF"/>
    <property type="match status" value="1"/>
</dbReference>
<dbReference type="CDD" id="cd00018">
    <property type="entry name" value="AP2"/>
    <property type="match status" value="1"/>
</dbReference>
<dbReference type="InterPro" id="IPR036955">
    <property type="entry name" value="AP2/ERF_dom_sf"/>
</dbReference>
<dbReference type="Pfam" id="PF00847">
    <property type="entry name" value="AP2"/>
    <property type="match status" value="1"/>
</dbReference>
<evidence type="ECO:0000313" key="9">
    <source>
        <dbReference type="Proteomes" id="UP001318860"/>
    </source>
</evidence>
<comment type="caution">
    <text evidence="8">The sequence shown here is derived from an EMBL/GenBank/DDBJ whole genome shotgun (WGS) entry which is preliminary data.</text>
</comment>
<dbReference type="EMBL" id="JABTTQ020000012">
    <property type="protein sequence ID" value="KAK6144872.1"/>
    <property type="molecule type" value="Genomic_DNA"/>
</dbReference>
<dbReference type="Gene3D" id="3.30.730.10">
    <property type="entry name" value="AP2/ERF domain"/>
    <property type="match status" value="1"/>
</dbReference>
<gene>
    <name evidence="8" type="ORF">DH2020_021692</name>
</gene>
<keyword evidence="4" id="KW-0804">Transcription</keyword>
<evidence type="ECO:0000256" key="3">
    <source>
        <dbReference type="ARBA" id="ARBA00023125"/>
    </source>
</evidence>
<evidence type="ECO:0000313" key="8">
    <source>
        <dbReference type="EMBL" id="KAK6144872.1"/>
    </source>
</evidence>
<name>A0ABR0WB75_REHGL</name>
<protein>
    <recommendedName>
        <fullName evidence="7">AP2/ERF domain-containing protein</fullName>
    </recommendedName>
</protein>
<dbReference type="PANTHER" id="PTHR32467">
    <property type="entry name" value="AP2-LIKE ETHYLENE-RESPONSIVE TRANSCRIPTION FACTOR"/>
    <property type="match status" value="1"/>
</dbReference>
<evidence type="ECO:0000256" key="6">
    <source>
        <dbReference type="SAM" id="MobiDB-lite"/>
    </source>
</evidence>
<dbReference type="Proteomes" id="UP001318860">
    <property type="component" value="Unassembled WGS sequence"/>
</dbReference>
<dbReference type="InterPro" id="IPR016177">
    <property type="entry name" value="DNA-bd_dom_sf"/>
</dbReference>
<dbReference type="SMART" id="SM00380">
    <property type="entry name" value="AP2"/>
    <property type="match status" value="1"/>
</dbReference>
<feature type="region of interest" description="Disordered" evidence="6">
    <location>
        <begin position="137"/>
        <end position="160"/>
    </location>
</feature>
<keyword evidence="3" id="KW-0238">DNA-binding</keyword>
<feature type="domain" description="AP2/ERF" evidence="7">
    <location>
        <begin position="159"/>
        <end position="215"/>
    </location>
</feature>
<evidence type="ECO:0000256" key="2">
    <source>
        <dbReference type="ARBA" id="ARBA00023015"/>
    </source>
</evidence>
<proteinExistence type="predicted"/>
<evidence type="ECO:0000256" key="1">
    <source>
        <dbReference type="ARBA" id="ARBA00004123"/>
    </source>
</evidence>
<dbReference type="PANTHER" id="PTHR32467:SF118">
    <property type="entry name" value="ETHYLENE-RESPONSIVE TRANSCRIPTION FACTOR RAP2-7"/>
    <property type="match status" value="1"/>
</dbReference>